<dbReference type="GO" id="GO:0005814">
    <property type="term" value="C:centriole"/>
    <property type="evidence" value="ECO:0007669"/>
    <property type="project" value="TreeGrafter"/>
</dbReference>
<evidence type="ECO:0000313" key="4">
    <source>
        <dbReference type="Proteomes" id="UP000683360"/>
    </source>
</evidence>
<evidence type="ECO:0000313" key="3">
    <source>
        <dbReference type="EMBL" id="CAG2186696.1"/>
    </source>
</evidence>
<comment type="caution">
    <text evidence="3">The sequence shown here is derived from an EMBL/GenBank/DDBJ whole genome shotgun (WGS) entry which is preliminary data.</text>
</comment>
<reference evidence="3" key="1">
    <citation type="submission" date="2021-03" db="EMBL/GenBank/DDBJ databases">
        <authorList>
            <person name="Bekaert M."/>
        </authorList>
    </citation>
    <scope>NUCLEOTIDE SEQUENCE</scope>
</reference>
<proteinExistence type="inferred from homology"/>
<dbReference type="GO" id="GO:0036126">
    <property type="term" value="C:sperm flagellum"/>
    <property type="evidence" value="ECO:0007669"/>
    <property type="project" value="TreeGrafter"/>
</dbReference>
<dbReference type="EMBL" id="CAJPWZ010000143">
    <property type="protein sequence ID" value="CAG2186696.1"/>
    <property type="molecule type" value="Genomic_DNA"/>
</dbReference>
<sequence length="569" mass="66178">MSNLCTLCICGKHMVPHVHKDIIGQGDPSYKTTEYSNVYRQHPLCPRENFKPNHEAMHGGDFQDRTTQRRHYLGIPTSVNMAYILLDKDGGIPGHSKEAMTPRNTPRDTNVRQHDPEFFTKLDEQNIQRIDDRESRRKEDAKWMIYDKRGDDRAMPVSRQNNIGYTQEDMAQNSPRDHEFYTKLDEESVTRIRDRENKRQEAAKWMVYDKVAYDKAVPVIEKHPERVHAIKHDGQRLPGGRFEGEPTYRADYKKWETSRQEPYGLRDSYQAPTQPFGGESTMHHDFRKYNQAKREPLRPMEAAIGSDQPFADMTDYRAEYKKHALPAKHLHQQEGYKPSSAPLDDLTTFRRDYKGQHGQPTRSFKPDNAAFSSGQPLEDTTTNRKDYIKWPMDRPYVHQHDAYQKPEGEMYTQTTHNATYKQLPLTKNLAMRPTSAGKARNAPFDGTTNYSQDYKKWALQKNQPHQRDEYQPNNAPFEGMPTYKAHYVPHGVHPTQSFRPDNTAFQSNARFEDGTMYRTDYTKKQMPLCPCHDPQLPANRVIMCERHNVPVMSTIQKLPMSARTPMAVA</sequence>
<evidence type="ECO:0000256" key="1">
    <source>
        <dbReference type="ARBA" id="ARBA00008738"/>
    </source>
</evidence>
<organism evidence="3 4">
    <name type="scientific">Mytilus edulis</name>
    <name type="common">Blue mussel</name>
    <dbReference type="NCBI Taxonomy" id="6550"/>
    <lineage>
        <taxon>Eukaryota</taxon>
        <taxon>Metazoa</taxon>
        <taxon>Spiralia</taxon>
        <taxon>Lophotrochozoa</taxon>
        <taxon>Mollusca</taxon>
        <taxon>Bivalvia</taxon>
        <taxon>Autobranchia</taxon>
        <taxon>Pteriomorphia</taxon>
        <taxon>Mytilida</taxon>
        <taxon>Mytiloidea</taxon>
        <taxon>Mytilidae</taxon>
        <taxon>Mytilinae</taxon>
        <taxon>Mytilus</taxon>
    </lineage>
</organism>
<name>A0A8S3PYG5_MYTED</name>
<dbReference type="GO" id="GO:0036064">
    <property type="term" value="C:ciliary basal body"/>
    <property type="evidence" value="ECO:0007669"/>
    <property type="project" value="TreeGrafter"/>
</dbReference>
<dbReference type="Proteomes" id="UP000683360">
    <property type="component" value="Unassembled WGS sequence"/>
</dbReference>
<keyword evidence="4" id="KW-1185">Reference proteome</keyword>
<dbReference type="GO" id="GO:0008017">
    <property type="term" value="F:microtubule binding"/>
    <property type="evidence" value="ECO:0007669"/>
    <property type="project" value="InterPro"/>
</dbReference>
<dbReference type="InterPro" id="IPR033336">
    <property type="entry name" value="SAXO1/2"/>
</dbReference>
<dbReference type="AlphaFoldDB" id="A0A8S3PYG5"/>
<dbReference type="OrthoDB" id="365640at2759"/>
<feature type="compositionally biased region" description="Polar residues" evidence="2">
    <location>
        <begin position="370"/>
        <end position="380"/>
    </location>
</feature>
<dbReference type="PANTHER" id="PTHR31516:SF17">
    <property type="entry name" value="STABILIZER OF AXONEMAL MICROTUBULES 2"/>
    <property type="match status" value="1"/>
</dbReference>
<feature type="region of interest" description="Disordered" evidence="2">
    <location>
        <begin position="353"/>
        <end position="380"/>
    </location>
</feature>
<dbReference type="Pfam" id="PF05217">
    <property type="entry name" value="SAXO1-2"/>
    <property type="match status" value="1"/>
</dbReference>
<protein>
    <submittedName>
        <fullName evidence="3">Uncharacterized protein</fullName>
    </submittedName>
</protein>
<comment type="similarity">
    <text evidence="1">Belongs to the FAM154 family.</text>
</comment>
<dbReference type="GO" id="GO:0005879">
    <property type="term" value="C:axonemal microtubule"/>
    <property type="evidence" value="ECO:0007669"/>
    <property type="project" value="TreeGrafter"/>
</dbReference>
<accession>A0A8S3PYG5</accession>
<evidence type="ECO:0000256" key="2">
    <source>
        <dbReference type="SAM" id="MobiDB-lite"/>
    </source>
</evidence>
<dbReference type="PANTHER" id="PTHR31516">
    <property type="entry name" value="STABILIZER OF AXONEMAL MICROTUBULES 2"/>
    <property type="match status" value="1"/>
</dbReference>
<gene>
    <name evidence="3" type="ORF">MEDL_2241</name>
</gene>